<organism evidence="1 2">
    <name type="scientific">Pinctada imbricata</name>
    <name type="common">Atlantic pearl-oyster</name>
    <name type="synonym">Pinctada martensii</name>
    <dbReference type="NCBI Taxonomy" id="66713"/>
    <lineage>
        <taxon>Eukaryota</taxon>
        <taxon>Metazoa</taxon>
        <taxon>Spiralia</taxon>
        <taxon>Lophotrochozoa</taxon>
        <taxon>Mollusca</taxon>
        <taxon>Bivalvia</taxon>
        <taxon>Autobranchia</taxon>
        <taxon>Pteriomorphia</taxon>
        <taxon>Pterioida</taxon>
        <taxon>Pterioidea</taxon>
        <taxon>Pteriidae</taxon>
        <taxon>Pinctada</taxon>
    </lineage>
</organism>
<evidence type="ECO:0000313" key="1">
    <source>
        <dbReference type="EMBL" id="KAK3107630.1"/>
    </source>
</evidence>
<comment type="caution">
    <text evidence="1">The sequence shown here is derived from an EMBL/GenBank/DDBJ whole genome shotgun (WGS) entry which is preliminary data.</text>
</comment>
<dbReference type="SUPFAM" id="SSF50249">
    <property type="entry name" value="Nucleic acid-binding proteins"/>
    <property type="match status" value="1"/>
</dbReference>
<dbReference type="AlphaFoldDB" id="A0AA88YKX8"/>
<protein>
    <submittedName>
        <fullName evidence="1">Uncharacterized protein</fullName>
    </submittedName>
</protein>
<dbReference type="GO" id="GO:0003676">
    <property type="term" value="F:nucleic acid binding"/>
    <property type="evidence" value="ECO:0007669"/>
    <property type="project" value="InterPro"/>
</dbReference>
<keyword evidence="2" id="KW-1185">Reference proteome</keyword>
<gene>
    <name evidence="1" type="ORF">FSP39_018716</name>
</gene>
<sequence>MAFERGRRLSQESKLNILEMERRNVSVGAMHNELLSKGISITKQGIRSFLKHQSITRRPRTITGSHSHKIRPIHKKLVNMWIARNTEITARTIQLKLKDVFGVKVGQSAACNLRKELGWKRSQGKYCQQISHKNKVVRKEWCYRVWKEKEQFQDVIFTDESCIEMNAKGRLFFHNKKQSGDFQRQTIKRSKSKHAYKVNVWGGISYKGRTPICIFTGIMDSIIYQGILQENLIPFVQEKLPDGFRLSQMETLSTLKKGTGTRVQPYQKPLRLKVVAVKSSREYKPGSKMLAMALADKTDFIRGVCFEEAKFKYLTEGAGVLLSNFSIKNGEISIGSSTKVYSTSPPDVDADISKDAIEMIHPTEPEVVPIQTAKKSPKGKTTSVKGKILSDGAVTTAAIRGNNVNVKTIEVSDGRDKVKVSLWRDLSLSPTKPGANVKITHLYASNNTYYNDVVLSTTSNSTVAVSIATCIFCATYEA</sequence>
<dbReference type="EMBL" id="VSWD01000002">
    <property type="protein sequence ID" value="KAK3107630.1"/>
    <property type="molecule type" value="Genomic_DNA"/>
</dbReference>
<dbReference type="InterPro" id="IPR036397">
    <property type="entry name" value="RNaseH_sf"/>
</dbReference>
<dbReference type="Proteomes" id="UP001186944">
    <property type="component" value="Unassembled WGS sequence"/>
</dbReference>
<proteinExistence type="predicted"/>
<dbReference type="InterPro" id="IPR012340">
    <property type="entry name" value="NA-bd_OB-fold"/>
</dbReference>
<name>A0AA88YKX8_PINIB</name>
<dbReference type="Gene3D" id="2.40.50.140">
    <property type="entry name" value="Nucleic acid-binding proteins"/>
    <property type="match status" value="1"/>
</dbReference>
<reference evidence="1" key="1">
    <citation type="submission" date="2019-08" db="EMBL/GenBank/DDBJ databases">
        <title>The improved chromosome-level genome for the pearl oyster Pinctada fucata martensii using PacBio sequencing and Hi-C.</title>
        <authorList>
            <person name="Zheng Z."/>
        </authorList>
    </citation>
    <scope>NUCLEOTIDE SEQUENCE</scope>
    <source>
        <strain evidence="1">ZZ-2019</strain>
        <tissue evidence="1">Adductor muscle</tissue>
    </source>
</reference>
<accession>A0AA88YKX8</accession>
<dbReference type="Gene3D" id="3.30.420.10">
    <property type="entry name" value="Ribonuclease H-like superfamily/Ribonuclease H"/>
    <property type="match status" value="1"/>
</dbReference>
<evidence type="ECO:0000313" key="2">
    <source>
        <dbReference type="Proteomes" id="UP001186944"/>
    </source>
</evidence>